<dbReference type="AlphaFoldDB" id="A0A9P4KCN0"/>
<keyword evidence="1" id="KW-0812">Transmembrane</keyword>
<evidence type="ECO:0000313" key="3">
    <source>
        <dbReference type="Proteomes" id="UP000800093"/>
    </source>
</evidence>
<evidence type="ECO:0000313" key="2">
    <source>
        <dbReference type="EMBL" id="KAF2264040.1"/>
    </source>
</evidence>
<protein>
    <submittedName>
        <fullName evidence="2">Uncharacterized protein</fullName>
    </submittedName>
</protein>
<keyword evidence="1" id="KW-1133">Transmembrane helix</keyword>
<reference evidence="3" key="1">
    <citation type="journal article" date="2020" name="Stud. Mycol.">
        <title>101 Dothideomycetes genomes: A test case for predicting lifestyles and emergence of pathogens.</title>
        <authorList>
            <person name="Haridas S."/>
            <person name="Albert R."/>
            <person name="Binder M."/>
            <person name="Bloem J."/>
            <person name="LaButti K."/>
            <person name="Salamov A."/>
            <person name="Andreopoulos B."/>
            <person name="Baker S."/>
            <person name="Barry K."/>
            <person name="Bills G."/>
            <person name="Bluhm B."/>
            <person name="Cannon C."/>
            <person name="Castanera R."/>
            <person name="Culley D."/>
            <person name="Daum C."/>
            <person name="Ezra D."/>
            <person name="Gonzalez J."/>
            <person name="Henrissat B."/>
            <person name="Kuo A."/>
            <person name="Liang C."/>
            <person name="Lipzen A."/>
            <person name="Lutzoni F."/>
            <person name="Magnuson J."/>
            <person name="Mondo S."/>
            <person name="Nolan M."/>
            <person name="Ohm R."/>
            <person name="Pangilinan J."/>
            <person name="Park H.-J."/>
            <person name="Ramirez L."/>
            <person name="Alfaro M."/>
            <person name="Sun H."/>
            <person name="Tritt A."/>
            <person name="Yoshinaga Y."/>
            <person name="Zwiers L.-H."/>
            <person name="Turgeon B."/>
            <person name="Goodwin S."/>
            <person name="Spatafora J."/>
            <person name="Crous P."/>
            <person name="Grigoriev I."/>
        </authorList>
    </citation>
    <scope>NUCLEOTIDE SEQUENCE [LARGE SCALE GENOMIC DNA]</scope>
    <source>
        <strain evidence="3">CBS 304.66</strain>
    </source>
</reference>
<comment type="caution">
    <text evidence="2">The sequence shown here is derived from an EMBL/GenBank/DDBJ whole genome shotgun (WGS) entry which is preliminary data.</text>
</comment>
<organism evidence="2 3">
    <name type="scientific">Lojkania enalia</name>
    <dbReference type="NCBI Taxonomy" id="147567"/>
    <lineage>
        <taxon>Eukaryota</taxon>
        <taxon>Fungi</taxon>
        <taxon>Dikarya</taxon>
        <taxon>Ascomycota</taxon>
        <taxon>Pezizomycotina</taxon>
        <taxon>Dothideomycetes</taxon>
        <taxon>Pleosporomycetidae</taxon>
        <taxon>Pleosporales</taxon>
        <taxon>Pleosporales incertae sedis</taxon>
        <taxon>Lojkania</taxon>
    </lineage>
</organism>
<dbReference type="Proteomes" id="UP000800093">
    <property type="component" value="Unassembled WGS sequence"/>
</dbReference>
<evidence type="ECO:0000256" key="1">
    <source>
        <dbReference type="SAM" id="Phobius"/>
    </source>
</evidence>
<keyword evidence="1" id="KW-0472">Membrane</keyword>
<keyword evidence="3" id="KW-1185">Reference proteome</keyword>
<accession>A0A9P4KCN0</accession>
<gene>
    <name evidence="2" type="ORF">CC78DRAFT_580782</name>
</gene>
<proteinExistence type="predicted"/>
<name>A0A9P4KCN0_9PLEO</name>
<feature type="transmembrane region" description="Helical" evidence="1">
    <location>
        <begin position="127"/>
        <end position="146"/>
    </location>
</feature>
<sequence length="156" mass="17051">MGGWQAQRQKGVEGEVDVSVGCEENVQCGQALGILEPWMVLAQSKSQKEAMGYVNDTPSAIPPRCWPKASSQNPHELRTRRALLIGRRADQLAIARYGLRHSGSEVTSATTLRRTLPQHSHSSIQHIAFIELVSVVVVLIVVLVVGSEDSHVVPRP</sequence>
<dbReference type="EMBL" id="ML986619">
    <property type="protein sequence ID" value="KAF2264040.1"/>
    <property type="molecule type" value="Genomic_DNA"/>
</dbReference>